<dbReference type="InterPro" id="IPR029063">
    <property type="entry name" value="SAM-dependent_MTases_sf"/>
</dbReference>
<feature type="transmembrane region" description="Helical" evidence="10">
    <location>
        <begin position="21"/>
        <end position="41"/>
    </location>
</feature>
<keyword evidence="13" id="KW-1185">Reference proteome</keyword>
<dbReference type="EC" id="2.1.1.-" evidence="10"/>
<keyword evidence="7 10" id="KW-1133">Transmembrane helix</keyword>
<dbReference type="PANTHER" id="PTHR10108:SF1064">
    <property type="entry name" value="METHYLTRANSFERASE"/>
    <property type="match status" value="1"/>
</dbReference>
<evidence type="ECO:0000256" key="5">
    <source>
        <dbReference type="ARBA" id="ARBA00022692"/>
    </source>
</evidence>
<evidence type="ECO:0000256" key="3">
    <source>
        <dbReference type="ARBA" id="ARBA00022603"/>
    </source>
</evidence>
<dbReference type="FunFam" id="3.40.50.150:FF:000123">
    <property type="entry name" value="Putative methyltransferase PMT15"/>
    <property type="match status" value="1"/>
</dbReference>
<dbReference type="Pfam" id="PF03141">
    <property type="entry name" value="Methyltransf_29"/>
    <property type="match status" value="1"/>
</dbReference>
<dbReference type="STRING" id="77586.A0A0D9VJF8"/>
<evidence type="ECO:0000256" key="11">
    <source>
        <dbReference type="SAM" id="MobiDB-lite"/>
    </source>
</evidence>
<evidence type="ECO:0000256" key="9">
    <source>
        <dbReference type="ARBA" id="ARBA00023180"/>
    </source>
</evidence>
<dbReference type="GO" id="GO:0005768">
    <property type="term" value="C:endosome"/>
    <property type="evidence" value="ECO:0007669"/>
    <property type="project" value="TreeGrafter"/>
</dbReference>
<accession>A0A0D9VJF8</accession>
<dbReference type="HOGENOM" id="CLU_010485_2_2_1"/>
<comment type="similarity">
    <text evidence="2 10">Belongs to the methyltransferase superfamily.</text>
</comment>
<evidence type="ECO:0000256" key="4">
    <source>
        <dbReference type="ARBA" id="ARBA00022679"/>
    </source>
</evidence>
<dbReference type="Gramene" id="LPERR02G22540.1">
    <property type="protein sequence ID" value="LPERR02G22540.1"/>
    <property type="gene ID" value="LPERR02G22540"/>
</dbReference>
<protein>
    <recommendedName>
        <fullName evidence="10">Methyltransferase</fullName>
        <ecNumber evidence="10">2.1.1.-</ecNumber>
    </recommendedName>
</protein>
<reference evidence="12 13" key="1">
    <citation type="submission" date="2012-08" db="EMBL/GenBank/DDBJ databases">
        <title>Oryza genome evolution.</title>
        <authorList>
            <person name="Wing R.A."/>
        </authorList>
    </citation>
    <scope>NUCLEOTIDE SEQUENCE</scope>
</reference>
<reference evidence="13" key="2">
    <citation type="submission" date="2013-12" db="EMBL/GenBank/DDBJ databases">
        <authorList>
            <person name="Yu Y."/>
            <person name="Lee S."/>
            <person name="de Baynast K."/>
            <person name="Wissotski M."/>
            <person name="Liu L."/>
            <person name="Talag J."/>
            <person name="Goicoechea J."/>
            <person name="Angelova A."/>
            <person name="Jetty R."/>
            <person name="Kudrna D."/>
            <person name="Golser W."/>
            <person name="Rivera L."/>
            <person name="Zhang J."/>
            <person name="Wing R."/>
        </authorList>
    </citation>
    <scope>NUCLEOTIDE SEQUENCE</scope>
</reference>
<dbReference type="Proteomes" id="UP000032180">
    <property type="component" value="Chromosome 2"/>
</dbReference>
<dbReference type="InterPro" id="IPR004159">
    <property type="entry name" value="Put_SAM_MeTrfase"/>
</dbReference>
<dbReference type="AlphaFoldDB" id="A0A0D9VJF8"/>
<feature type="region of interest" description="Disordered" evidence="11">
    <location>
        <begin position="65"/>
        <end position="84"/>
    </location>
</feature>
<evidence type="ECO:0000256" key="1">
    <source>
        <dbReference type="ARBA" id="ARBA00004648"/>
    </source>
</evidence>
<evidence type="ECO:0000313" key="13">
    <source>
        <dbReference type="Proteomes" id="UP000032180"/>
    </source>
</evidence>
<dbReference type="GO" id="GO:0008168">
    <property type="term" value="F:methyltransferase activity"/>
    <property type="evidence" value="ECO:0007669"/>
    <property type="project" value="UniProtKB-UniRule"/>
</dbReference>
<evidence type="ECO:0000256" key="6">
    <source>
        <dbReference type="ARBA" id="ARBA00022968"/>
    </source>
</evidence>
<keyword evidence="8 10" id="KW-0472">Membrane</keyword>
<evidence type="ECO:0000256" key="7">
    <source>
        <dbReference type="ARBA" id="ARBA00022989"/>
    </source>
</evidence>
<dbReference type="eggNOG" id="ENOG502QQT2">
    <property type="taxonomic scope" value="Eukaryota"/>
</dbReference>
<evidence type="ECO:0000256" key="10">
    <source>
        <dbReference type="RuleBase" id="RU366043"/>
    </source>
</evidence>
<dbReference type="GO" id="GO:0005802">
    <property type="term" value="C:trans-Golgi network"/>
    <property type="evidence" value="ECO:0007669"/>
    <property type="project" value="TreeGrafter"/>
</dbReference>
<dbReference type="EnsemblPlants" id="LPERR02G22540.1">
    <property type="protein sequence ID" value="LPERR02G22540.1"/>
    <property type="gene ID" value="LPERR02G22540"/>
</dbReference>
<dbReference type="SUPFAM" id="SSF53335">
    <property type="entry name" value="S-adenosyl-L-methionine-dependent methyltransferases"/>
    <property type="match status" value="2"/>
</dbReference>
<reference evidence="12" key="3">
    <citation type="submission" date="2015-04" db="UniProtKB">
        <authorList>
            <consortium name="EnsemblPlants"/>
        </authorList>
    </citation>
    <scope>IDENTIFICATION</scope>
</reference>
<dbReference type="GO" id="GO:0005789">
    <property type="term" value="C:endoplasmic reticulum membrane"/>
    <property type="evidence" value="ECO:0007669"/>
    <property type="project" value="UniProtKB-SubCell"/>
</dbReference>
<dbReference type="GO" id="GO:0032259">
    <property type="term" value="P:methylation"/>
    <property type="evidence" value="ECO:0007669"/>
    <property type="project" value="UniProtKB-KW"/>
</dbReference>
<dbReference type="PANTHER" id="PTHR10108">
    <property type="entry name" value="SAM-DEPENDENT METHYLTRANSFERASE"/>
    <property type="match status" value="1"/>
</dbReference>
<keyword evidence="6 10" id="KW-0735">Signal-anchor</keyword>
<keyword evidence="3 10" id="KW-0489">Methyltransferase</keyword>
<proteinExistence type="inferred from homology"/>
<keyword evidence="5 10" id="KW-0812">Transmembrane</keyword>
<evidence type="ECO:0000256" key="2">
    <source>
        <dbReference type="ARBA" id="ARBA00008361"/>
    </source>
</evidence>
<evidence type="ECO:0000313" key="12">
    <source>
        <dbReference type="EnsemblPlants" id="LPERR02G22540.1"/>
    </source>
</evidence>
<keyword evidence="4 10" id="KW-0808">Transferase</keyword>
<comment type="subcellular location">
    <subcellularLocation>
        <location evidence="1">Endoplasmic reticulum membrane</location>
        <topology evidence="1">Single-pass type II membrane protein</topology>
    </subcellularLocation>
    <subcellularLocation>
        <location evidence="10">Membrane</location>
        <topology evidence="10">Single-pass type II membrane protein</topology>
    </subcellularLocation>
</comment>
<name>A0A0D9VJF8_9ORYZ</name>
<keyword evidence="9 10" id="KW-0325">Glycoprotein</keyword>
<sequence>MGARPAATKLHISPAAARRTSFLPIATVALLCSASYFLGAWQHGGFSSSPASSSVSIAAAVSCTTTTSTKRPGKQTPRGNPSLDFSAHHAAAAVHRSPAGGRYEACPAKYSEYTPCEDVKRSLRYPRDRLVYRERHCPTTERERLRCLVPAPAGYRNPFPWPASRDVAWFANVPHKELTVEKAVQNWIRVDGDKFRFPGGGTMFPHGADAYIDDIGKLIPLHDGSIRTALDTGCGVASWGAYLLSRDILAMSFAPRDSHEAQVQFALERGVPAMIGVLASNRLTYPARAFDMAHCSRCLIPWHLYDGLYLIEVDRVLRPGGYWILSGPPINWRKYWKGWERTKEDLNAEQQAIEAVARSLCWKKIKEAGDIAIWQKPANHASCKASRKSKSPPFCSHKNPDAAWYDKMEACVTPLPEVSDASEVAGGVIKKWPQRLTAVPPRVSRGSIKGVTSKSFVQDTELWNKRVRHYKGVINQFEQKGRYRNVLDMNAGLGGFAAALANDLVWVMNMVPTVGNFTTLGVVYERGLIGSYQDWCEGMSTYPRTYDLIHADSVFTLYKNRCEMDFILLEMDRILRPEGTVIIRDDVDMLVKVKSVADGMRWDSQIIDHEDGPLVREKILLVVKTYWTAKEQNQ</sequence>
<evidence type="ECO:0000256" key="8">
    <source>
        <dbReference type="ARBA" id="ARBA00023136"/>
    </source>
</evidence>
<dbReference type="Gene3D" id="3.40.50.150">
    <property type="entry name" value="Vaccinia Virus protein VP39"/>
    <property type="match status" value="1"/>
</dbReference>
<organism evidence="12 13">
    <name type="scientific">Leersia perrieri</name>
    <dbReference type="NCBI Taxonomy" id="77586"/>
    <lineage>
        <taxon>Eukaryota</taxon>
        <taxon>Viridiplantae</taxon>
        <taxon>Streptophyta</taxon>
        <taxon>Embryophyta</taxon>
        <taxon>Tracheophyta</taxon>
        <taxon>Spermatophyta</taxon>
        <taxon>Magnoliopsida</taxon>
        <taxon>Liliopsida</taxon>
        <taxon>Poales</taxon>
        <taxon>Poaceae</taxon>
        <taxon>BOP clade</taxon>
        <taxon>Oryzoideae</taxon>
        <taxon>Oryzeae</taxon>
        <taxon>Oryzinae</taxon>
        <taxon>Leersia</taxon>
    </lineage>
</organism>